<keyword evidence="4" id="KW-0648">Protein biosynthesis</keyword>
<evidence type="ECO:0000256" key="4">
    <source>
        <dbReference type="ARBA" id="ARBA00022917"/>
    </source>
</evidence>
<evidence type="ECO:0000256" key="2">
    <source>
        <dbReference type="ARBA" id="ARBA00022741"/>
    </source>
</evidence>
<dbReference type="SUPFAM" id="SSF89095">
    <property type="entry name" value="GatB/YqeY motif"/>
    <property type="match status" value="1"/>
</dbReference>
<dbReference type="InterPro" id="IPR023168">
    <property type="entry name" value="GatB_Yqey_C_2"/>
</dbReference>
<dbReference type="EMBL" id="SJDU01000801">
    <property type="protein sequence ID" value="TKZ21668.1"/>
    <property type="molecule type" value="Genomic_DNA"/>
</dbReference>
<feature type="non-terminal residue" evidence="6">
    <location>
        <position position="1"/>
    </location>
</feature>
<evidence type="ECO:0000313" key="6">
    <source>
        <dbReference type="EMBL" id="TKZ21668.1"/>
    </source>
</evidence>
<dbReference type="InterPro" id="IPR003789">
    <property type="entry name" value="Asn/Gln_tRNA_amidoTrase-B-like"/>
</dbReference>
<dbReference type="SMART" id="SM00845">
    <property type="entry name" value="GatB_Yqey"/>
    <property type="match status" value="1"/>
</dbReference>
<name>A0ABY2TLL6_9SPIR</name>
<evidence type="ECO:0000313" key="7">
    <source>
        <dbReference type="Proteomes" id="UP000310168"/>
    </source>
</evidence>
<evidence type="ECO:0000256" key="3">
    <source>
        <dbReference type="ARBA" id="ARBA00022840"/>
    </source>
</evidence>
<keyword evidence="7" id="KW-1185">Reference proteome</keyword>
<reference evidence="6 7" key="1">
    <citation type="journal article" date="2019" name="Anaerobe">
        <title>Brachyspira catarrhinii sp. nov., an anaerobic intestinal spirochaete isolated from vervet monkeys may have been misidentified as Brachyspira aalborgi in previous studies.</title>
        <authorList>
            <person name="Phillips N.D."/>
            <person name="La T."/>
            <person name="Hampson D.J."/>
        </authorList>
    </citation>
    <scope>NUCLEOTIDE SEQUENCE [LARGE SCALE GENOMIC DNA]</scope>
    <source>
        <strain evidence="6 7">Z12</strain>
    </source>
</reference>
<dbReference type="Gene3D" id="1.10.10.410">
    <property type="match status" value="1"/>
</dbReference>
<protein>
    <submittedName>
        <fullName evidence="6">Asp-tRNA(Asn)/Glu-tRNA(Gln) amidotransferase GatCAB subunit B</fullName>
    </submittedName>
</protein>
<keyword evidence="3" id="KW-0067">ATP-binding</keyword>
<dbReference type="InterPro" id="IPR017959">
    <property type="entry name" value="Asn/Gln-tRNA_amidoTrfase_suB/E"/>
</dbReference>
<sequence>NYLERIYPYIAKEIFEDMCETGESPSAIVDKKGLKQMSDTGELESIIKKVLKDNPKSVADFKAGKEKSFGFLVGQTMKATKGQGNPKLVNEVLRKILNE</sequence>
<proteinExistence type="predicted"/>
<keyword evidence="2" id="KW-0547">Nucleotide-binding</keyword>
<evidence type="ECO:0000256" key="1">
    <source>
        <dbReference type="ARBA" id="ARBA00022598"/>
    </source>
</evidence>
<evidence type="ECO:0000259" key="5">
    <source>
        <dbReference type="SMART" id="SM00845"/>
    </source>
</evidence>
<dbReference type="InterPro" id="IPR018027">
    <property type="entry name" value="Asn/Gln_amidotransferase"/>
</dbReference>
<keyword evidence="1" id="KW-0436">Ligase</keyword>
<dbReference type="Proteomes" id="UP000310168">
    <property type="component" value="Unassembled WGS sequence"/>
</dbReference>
<organism evidence="6 7">
    <name type="scientific">Brachyspira catarrhinii</name>
    <dbReference type="NCBI Taxonomy" id="2528966"/>
    <lineage>
        <taxon>Bacteria</taxon>
        <taxon>Pseudomonadati</taxon>
        <taxon>Spirochaetota</taxon>
        <taxon>Spirochaetia</taxon>
        <taxon>Brachyspirales</taxon>
        <taxon>Brachyspiraceae</taxon>
        <taxon>Brachyspira</taxon>
    </lineage>
</organism>
<comment type="caution">
    <text evidence="6">The sequence shown here is derived from an EMBL/GenBank/DDBJ whole genome shotgun (WGS) entry which is preliminary data.</text>
</comment>
<dbReference type="PANTHER" id="PTHR11659">
    <property type="entry name" value="GLUTAMYL-TRNA GLN AMIDOTRANSFERASE SUBUNIT B MITOCHONDRIAL AND PROKARYOTIC PET112-RELATED"/>
    <property type="match status" value="1"/>
</dbReference>
<gene>
    <name evidence="6" type="ORF">EZH24_13515</name>
</gene>
<feature type="domain" description="Asn/Gln amidotransferase" evidence="5">
    <location>
        <begin position="1"/>
        <end position="97"/>
    </location>
</feature>
<dbReference type="Pfam" id="PF02637">
    <property type="entry name" value="GatB_Yqey"/>
    <property type="match status" value="1"/>
</dbReference>
<accession>A0ABY2TLL6</accession>